<gene>
    <name evidence="1" type="ORF">SDC9_209393</name>
</gene>
<name>A0A645JD63_9ZZZZ</name>
<protein>
    <submittedName>
        <fullName evidence="1">Uncharacterized protein</fullName>
    </submittedName>
</protein>
<accession>A0A645JD63</accession>
<dbReference type="EMBL" id="VSSQ01138548">
    <property type="protein sequence ID" value="MPN61655.1"/>
    <property type="molecule type" value="Genomic_DNA"/>
</dbReference>
<organism evidence="1">
    <name type="scientific">bioreactor metagenome</name>
    <dbReference type="NCBI Taxonomy" id="1076179"/>
    <lineage>
        <taxon>unclassified sequences</taxon>
        <taxon>metagenomes</taxon>
        <taxon>ecological metagenomes</taxon>
    </lineage>
</organism>
<proteinExistence type="predicted"/>
<evidence type="ECO:0000313" key="1">
    <source>
        <dbReference type="EMBL" id="MPN61655.1"/>
    </source>
</evidence>
<dbReference type="AlphaFoldDB" id="A0A645JD63"/>
<reference evidence="1" key="1">
    <citation type="submission" date="2019-08" db="EMBL/GenBank/DDBJ databases">
        <authorList>
            <person name="Kucharzyk K."/>
            <person name="Murdoch R.W."/>
            <person name="Higgins S."/>
            <person name="Loffler F."/>
        </authorList>
    </citation>
    <scope>NUCLEOTIDE SEQUENCE</scope>
</reference>
<sequence>MILKDNKDYAELDVNGYTGQLWFENWHGPIVKTIETK</sequence>
<comment type="caution">
    <text evidence="1">The sequence shown here is derived from an EMBL/GenBank/DDBJ whole genome shotgun (WGS) entry which is preliminary data.</text>
</comment>